<evidence type="ECO:0000313" key="1">
    <source>
        <dbReference type="EMBL" id="KAI3774136.1"/>
    </source>
</evidence>
<reference evidence="1 2" key="2">
    <citation type="journal article" date="2022" name="Mol. Ecol. Resour.">
        <title>The genomes of chicory, endive, great burdock and yacon provide insights into Asteraceae paleo-polyploidization history and plant inulin production.</title>
        <authorList>
            <person name="Fan W."/>
            <person name="Wang S."/>
            <person name="Wang H."/>
            <person name="Wang A."/>
            <person name="Jiang F."/>
            <person name="Liu H."/>
            <person name="Zhao H."/>
            <person name="Xu D."/>
            <person name="Zhang Y."/>
        </authorList>
    </citation>
    <scope>NUCLEOTIDE SEQUENCE [LARGE SCALE GENOMIC DNA]</scope>
    <source>
        <strain evidence="2">cv. Yunnan</strain>
        <tissue evidence="1">Leaves</tissue>
    </source>
</reference>
<evidence type="ECO:0000313" key="2">
    <source>
        <dbReference type="Proteomes" id="UP001056120"/>
    </source>
</evidence>
<comment type="caution">
    <text evidence="1">The sequence shown here is derived from an EMBL/GenBank/DDBJ whole genome shotgun (WGS) entry which is preliminary data.</text>
</comment>
<dbReference type="Proteomes" id="UP001056120">
    <property type="component" value="Linkage Group LG16"/>
</dbReference>
<gene>
    <name evidence="1" type="ORF">L1987_48680</name>
</gene>
<protein>
    <submittedName>
        <fullName evidence="1">Uncharacterized protein</fullName>
    </submittedName>
</protein>
<keyword evidence="2" id="KW-1185">Reference proteome</keyword>
<reference evidence="2" key="1">
    <citation type="journal article" date="2022" name="Mol. Ecol. Resour.">
        <title>The genomes of chicory, endive, great burdock and yacon provide insights into Asteraceae palaeo-polyploidization history and plant inulin production.</title>
        <authorList>
            <person name="Fan W."/>
            <person name="Wang S."/>
            <person name="Wang H."/>
            <person name="Wang A."/>
            <person name="Jiang F."/>
            <person name="Liu H."/>
            <person name="Zhao H."/>
            <person name="Xu D."/>
            <person name="Zhang Y."/>
        </authorList>
    </citation>
    <scope>NUCLEOTIDE SEQUENCE [LARGE SCALE GENOMIC DNA]</scope>
    <source>
        <strain evidence="2">cv. Yunnan</strain>
    </source>
</reference>
<organism evidence="1 2">
    <name type="scientific">Smallanthus sonchifolius</name>
    <dbReference type="NCBI Taxonomy" id="185202"/>
    <lineage>
        <taxon>Eukaryota</taxon>
        <taxon>Viridiplantae</taxon>
        <taxon>Streptophyta</taxon>
        <taxon>Embryophyta</taxon>
        <taxon>Tracheophyta</taxon>
        <taxon>Spermatophyta</taxon>
        <taxon>Magnoliopsida</taxon>
        <taxon>eudicotyledons</taxon>
        <taxon>Gunneridae</taxon>
        <taxon>Pentapetalae</taxon>
        <taxon>asterids</taxon>
        <taxon>campanulids</taxon>
        <taxon>Asterales</taxon>
        <taxon>Asteraceae</taxon>
        <taxon>Asteroideae</taxon>
        <taxon>Heliantheae alliance</taxon>
        <taxon>Millerieae</taxon>
        <taxon>Smallanthus</taxon>
    </lineage>
</organism>
<proteinExistence type="predicted"/>
<dbReference type="EMBL" id="CM042033">
    <property type="protein sequence ID" value="KAI3774136.1"/>
    <property type="molecule type" value="Genomic_DNA"/>
</dbReference>
<sequence>MVVSAGSLLYQNTSDFGLLKVHSHFLSLQHRLLSICKNLSDHGFRGRLCQGEGLAKRCCCHHSRSSQSSQRYESSEGYEVPVGSEN</sequence>
<name>A0ACB9FTI8_9ASTR</name>
<accession>A0ACB9FTI8</accession>